<proteinExistence type="predicted"/>
<dbReference type="Proteomes" id="UP000828941">
    <property type="component" value="Chromosome 14"/>
</dbReference>
<evidence type="ECO:0000313" key="1">
    <source>
        <dbReference type="EMBL" id="KAI4297692.1"/>
    </source>
</evidence>
<evidence type="ECO:0000313" key="2">
    <source>
        <dbReference type="Proteomes" id="UP000828941"/>
    </source>
</evidence>
<organism evidence="1 2">
    <name type="scientific">Bauhinia variegata</name>
    <name type="common">Purple orchid tree</name>
    <name type="synonym">Phanera variegata</name>
    <dbReference type="NCBI Taxonomy" id="167791"/>
    <lineage>
        <taxon>Eukaryota</taxon>
        <taxon>Viridiplantae</taxon>
        <taxon>Streptophyta</taxon>
        <taxon>Embryophyta</taxon>
        <taxon>Tracheophyta</taxon>
        <taxon>Spermatophyta</taxon>
        <taxon>Magnoliopsida</taxon>
        <taxon>eudicotyledons</taxon>
        <taxon>Gunneridae</taxon>
        <taxon>Pentapetalae</taxon>
        <taxon>rosids</taxon>
        <taxon>fabids</taxon>
        <taxon>Fabales</taxon>
        <taxon>Fabaceae</taxon>
        <taxon>Cercidoideae</taxon>
        <taxon>Cercideae</taxon>
        <taxon>Bauhiniinae</taxon>
        <taxon>Bauhinia</taxon>
    </lineage>
</organism>
<gene>
    <name evidence="1" type="ORF">L6164_037571</name>
</gene>
<protein>
    <submittedName>
        <fullName evidence="1">Uncharacterized protein</fullName>
    </submittedName>
</protein>
<reference evidence="1 2" key="1">
    <citation type="journal article" date="2022" name="DNA Res.">
        <title>Chromosomal-level genome assembly of the orchid tree Bauhinia variegata (Leguminosae; Cercidoideae) supports the allotetraploid origin hypothesis of Bauhinia.</title>
        <authorList>
            <person name="Zhong Y."/>
            <person name="Chen Y."/>
            <person name="Zheng D."/>
            <person name="Pang J."/>
            <person name="Liu Y."/>
            <person name="Luo S."/>
            <person name="Meng S."/>
            <person name="Qian L."/>
            <person name="Wei D."/>
            <person name="Dai S."/>
            <person name="Zhou R."/>
        </authorList>
    </citation>
    <scope>NUCLEOTIDE SEQUENCE [LARGE SCALE GENOMIC DNA]</scope>
    <source>
        <strain evidence="1">BV-YZ2020</strain>
    </source>
</reference>
<comment type="caution">
    <text evidence="1">The sequence shown here is derived from an EMBL/GenBank/DDBJ whole genome shotgun (WGS) entry which is preliminary data.</text>
</comment>
<name>A0ACB9KKL3_BAUVA</name>
<dbReference type="EMBL" id="CM039439">
    <property type="protein sequence ID" value="KAI4297692.1"/>
    <property type="molecule type" value="Genomic_DNA"/>
</dbReference>
<accession>A0ACB9KKL3</accession>
<keyword evidence="2" id="KW-1185">Reference proteome</keyword>
<sequence>MCYCKDMQHMLKWNNGQRDHLPNLHHKRLLKPIKSTWKEKWVSMVSHGLRDSQKRLLINFMAISQEGSIFLQVDVSDIIISKHYIADKMVEVIKEMKSGTFEEFILNDLWWDKIAYNVEFTKLIYNVFRACDTYNPTLHLVYEM</sequence>